<dbReference type="RefSeq" id="WP_163287962.1">
    <property type="nucleotide sequence ID" value="NZ_JAAGWY010000001.1"/>
</dbReference>
<evidence type="ECO:0000313" key="3">
    <source>
        <dbReference type="EMBL" id="NEN04876.1"/>
    </source>
</evidence>
<dbReference type="InterPro" id="IPR020904">
    <property type="entry name" value="Sc_DH/Rdtase_CS"/>
</dbReference>
<dbReference type="FunFam" id="3.40.50.720:FF:000084">
    <property type="entry name" value="Short-chain dehydrogenase reductase"/>
    <property type="match status" value="1"/>
</dbReference>
<dbReference type="InterPro" id="IPR002347">
    <property type="entry name" value="SDR_fam"/>
</dbReference>
<keyword evidence="4" id="KW-1185">Reference proteome</keyword>
<dbReference type="SUPFAM" id="SSF51735">
    <property type="entry name" value="NAD(P)-binding Rossmann-fold domains"/>
    <property type="match status" value="1"/>
</dbReference>
<name>A0A6L9XU86_9MICO</name>
<dbReference type="GO" id="GO:0016491">
    <property type="term" value="F:oxidoreductase activity"/>
    <property type="evidence" value="ECO:0007669"/>
    <property type="project" value="UniProtKB-KW"/>
</dbReference>
<protein>
    <submittedName>
        <fullName evidence="3">SDR family oxidoreductase</fullName>
    </submittedName>
</protein>
<dbReference type="PANTHER" id="PTHR24321">
    <property type="entry name" value="DEHYDROGENASES, SHORT CHAIN"/>
    <property type="match status" value="1"/>
</dbReference>
<evidence type="ECO:0000256" key="1">
    <source>
        <dbReference type="ARBA" id="ARBA00006484"/>
    </source>
</evidence>
<dbReference type="PROSITE" id="PS00061">
    <property type="entry name" value="ADH_SHORT"/>
    <property type="match status" value="1"/>
</dbReference>
<dbReference type="EMBL" id="JAAGWY010000001">
    <property type="protein sequence ID" value="NEN04876.1"/>
    <property type="molecule type" value="Genomic_DNA"/>
</dbReference>
<organism evidence="3 4">
    <name type="scientific">Leifsonia tongyongensis</name>
    <dbReference type="NCBI Taxonomy" id="1268043"/>
    <lineage>
        <taxon>Bacteria</taxon>
        <taxon>Bacillati</taxon>
        <taxon>Actinomycetota</taxon>
        <taxon>Actinomycetes</taxon>
        <taxon>Micrococcales</taxon>
        <taxon>Microbacteriaceae</taxon>
        <taxon>Leifsonia</taxon>
    </lineage>
</organism>
<dbReference type="PRINTS" id="PR00081">
    <property type="entry name" value="GDHRDH"/>
</dbReference>
<comment type="caution">
    <text evidence="3">The sequence shown here is derived from an EMBL/GenBank/DDBJ whole genome shotgun (WGS) entry which is preliminary data.</text>
</comment>
<dbReference type="AlphaFoldDB" id="A0A6L9XU86"/>
<dbReference type="PANTHER" id="PTHR24321:SF12">
    <property type="entry name" value="SHORT-CHAIN DEHYDROGENASE_REDUCTASE FAMILY, PUTATIVE (AFU_ORTHOLOGUE AFUA_5G14340)-RELATED"/>
    <property type="match status" value="1"/>
</dbReference>
<dbReference type="Pfam" id="PF13561">
    <property type="entry name" value="adh_short_C2"/>
    <property type="match status" value="1"/>
</dbReference>
<evidence type="ECO:0000313" key="4">
    <source>
        <dbReference type="Proteomes" id="UP000474967"/>
    </source>
</evidence>
<dbReference type="InterPro" id="IPR036291">
    <property type="entry name" value="NAD(P)-bd_dom_sf"/>
</dbReference>
<keyword evidence="2" id="KW-0560">Oxidoreductase</keyword>
<accession>A0A6L9XU86</accession>
<reference evidence="3 4" key="1">
    <citation type="journal article" date="2014" name="J. Microbiol.">
        <title>Diaminobutyricibacter tongyongensis gen. nov., sp. nov. and Homoserinibacter gongjuensis gen. nov., sp. nov. belong to the family Microbacteriaceae.</title>
        <authorList>
            <person name="Kim S.J."/>
            <person name="Ahn J.H."/>
            <person name="Weon H.Y."/>
            <person name="Hamada M."/>
            <person name="Suzuki K."/>
            <person name="Kwon S.W."/>
        </authorList>
    </citation>
    <scope>NUCLEOTIDE SEQUENCE [LARGE SCALE GENOMIC DNA]</scope>
    <source>
        <strain evidence="3 4">NBRC 108724</strain>
    </source>
</reference>
<evidence type="ECO:0000256" key="2">
    <source>
        <dbReference type="ARBA" id="ARBA00023002"/>
    </source>
</evidence>
<sequence length="242" mass="24657">MTKTAFVLGANGLIGNAICFALGEAGIRVVPAARDAGNLDALRERMLAAGLDCPATETVDATDDDALSAAIARTASDYGMDIAVNNVGRGHRPAPLTELDPREFDDVVAINFRAVAVAMRNELRELPDGGALVNVVSSAGTGGAPGMSAYSAAKHAVVGLTRTAAIDYAARGIRVNAVAPGPIESGPVMSQPAEVRAGIGKYVPLGRMGRADEVAAAVLWLATDGSSFTTGFVLPVDGGKRA</sequence>
<dbReference type="Proteomes" id="UP000474967">
    <property type="component" value="Unassembled WGS sequence"/>
</dbReference>
<proteinExistence type="inferred from homology"/>
<comment type="similarity">
    <text evidence="1">Belongs to the short-chain dehydrogenases/reductases (SDR) family.</text>
</comment>
<dbReference type="Gene3D" id="3.40.50.720">
    <property type="entry name" value="NAD(P)-binding Rossmann-like Domain"/>
    <property type="match status" value="1"/>
</dbReference>
<dbReference type="CDD" id="cd05233">
    <property type="entry name" value="SDR_c"/>
    <property type="match status" value="1"/>
</dbReference>
<dbReference type="PRINTS" id="PR00080">
    <property type="entry name" value="SDRFAMILY"/>
</dbReference>
<gene>
    <name evidence="3" type="ORF">G3T36_03235</name>
</gene>